<dbReference type="PROSITE" id="PS50801">
    <property type="entry name" value="STAS"/>
    <property type="match status" value="1"/>
</dbReference>
<keyword evidence="3" id="KW-1185">Reference proteome</keyword>
<evidence type="ECO:0000259" key="1">
    <source>
        <dbReference type="PROSITE" id="PS50801"/>
    </source>
</evidence>
<dbReference type="Proteomes" id="UP000295157">
    <property type="component" value="Unassembled WGS sequence"/>
</dbReference>
<protein>
    <recommendedName>
        <fullName evidence="1">STAS domain-containing protein</fullName>
    </recommendedName>
</protein>
<organism evidence="2 3">
    <name type="scientific">Nonomuraea longispora</name>
    <dbReference type="NCBI Taxonomy" id="1848320"/>
    <lineage>
        <taxon>Bacteria</taxon>
        <taxon>Bacillati</taxon>
        <taxon>Actinomycetota</taxon>
        <taxon>Actinomycetes</taxon>
        <taxon>Streptosporangiales</taxon>
        <taxon>Streptosporangiaceae</taxon>
        <taxon>Nonomuraea</taxon>
    </lineage>
</organism>
<sequence>MNPMEPGAYGAHPDFDIGFDRHGRIALLHLKGRLAGVASLVLQQYLVKVLVARIPPLFIVNVEGLTETDDSGRETLRSADRHARASGGRMLVAGGDAALRLQLGALDLVPSVDDAFAELTSSGAGDLL</sequence>
<dbReference type="InterPro" id="IPR002645">
    <property type="entry name" value="STAS_dom"/>
</dbReference>
<proteinExistence type="predicted"/>
<dbReference type="OrthoDB" id="3543144at2"/>
<dbReference type="Gene3D" id="3.30.750.24">
    <property type="entry name" value="STAS domain"/>
    <property type="match status" value="1"/>
</dbReference>
<gene>
    <name evidence="2" type="ORF">E1267_12430</name>
</gene>
<reference evidence="2 3" key="1">
    <citation type="submission" date="2019-02" db="EMBL/GenBank/DDBJ databases">
        <title>Draft genome sequences of novel Actinobacteria.</title>
        <authorList>
            <person name="Sahin N."/>
            <person name="Ay H."/>
            <person name="Saygin H."/>
        </authorList>
    </citation>
    <scope>NUCLEOTIDE SEQUENCE [LARGE SCALE GENOMIC DNA]</scope>
    <source>
        <strain evidence="2 3">KC201</strain>
    </source>
</reference>
<dbReference type="SUPFAM" id="SSF52091">
    <property type="entry name" value="SpoIIaa-like"/>
    <property type="match status" value="1"/>
</dbReference>
<dbReference type="EMBL" id="SMJZ01000036">
    <property type="protein sequence ID" value="TDC07749.1"/>
    <property type="molecule type" value="Genomic_DNA"/>
</dbReference>
<evidence type="ECO:0000313" key="3">
    <source>
        <dbReference type="Proteomes" id="UP000295157"/>
    </source>
</evidence>
<dbReference type="InterPro" id="IPR036513">
    <property type="entry name" value="STAS_dom_sf"/>
</dbReference>
<dbReference type="AlphaFoldDB" id="A0A4R4NFI6"/>
<evidence type="ECO:0000313" key="2">
    <source>
        <dbReference type="EMBL" id="TDC07749.1"/>
    </source>
</evidence>
<dbReference type="RefSeq" id="WP_132332588.1">
    <property type="nucleotide sequence ID" value="NZ_SMJZ01000036.1"/>
</dbReference>
<comment type="caution">
    <text evidence="2">The sequence shown here is derived from an EMBL/GenBank/DDBJ whole genome shotgun (WGS) entry which is preliminary data.</text>
</comment>
<name>A0A4R4NFI6_9ACTN</name>
<feature type="domain" description="STAS" evidence="1">
    <location>
        <begin position="15"/>
        <end position="128"/>
    </location>
</feature>
<accession>A0A4R4NFI6</accession>